<dbReference type="PANTHER" id="PTHR34191">
    <property type="entry name" value="LATE EMBRYOGENESIS ABUNDANT PROTEIN (LEA) FAMILY PROTEIN"/>
    <property type="match status" value="1"/>
</dbReference>
<keyword evidence="3" id="KW-1185">Reference proteome</keyword>
<feature type="region of interest" description="Disordered" evidence="1">
    <location>
        <begin position="1"/>
        <end position="49"/>
    </location>
</feature>
<protein>
    <submittedName>
        <fullName evidence="2">Uncharacterized protein</fullName>
    </submittedName>
</protein>
<gene>
    <name evidence="2" type="ORF">A4U43_C10F18790</name>
</gene>
<evidence type="ECO:0000313" key="2">
    <source>
        <dbReference type="EMBL" id="ONK57313.1"/>
    </source>
</evidence>
<organism evidence="2 3">
    <name type="scientific">Asparagus officinalis</name>
    <name type="common">Garden asparagus</name>
    <dbReference type="NCBI Taxonomy" id="4686"/>
    <lineage>
        <taxon>Eukaryota</taxon>
        <taxon>Viridiplantae</taxon>
        <taxon>Streptophyta</taxon>
        <taxon>Embryophyta</taxon>
        <taxon>Tracheophyta</taxon>
        <taxon>Spermatophyta</taxon>
        <taxon>Magnoliopsida</taxon>
        <taxon>Liliopsida</taxon>
        <taxon>Asparagales</taxon>
        <taxon>Asparagaceae</taxon>
        <taxon>Asparagoideae</taxon>
        <taxon>Asparagus</taxon>
    </lineage>
</organism>
<name>A0A5P1E5Q5_ASPOF</name>
<accession>A0A5P1E5Q5</accession>
<feature type="compositionally biased region" description="Low complexity" evidence="1">
    <location>
        <begin position="10"/>
        <end position="21"/>
    </location>
</feature>
<sequence>MSNPQQQFSAGQARGVGVAQADKWVGSETNSLQAHRSDAAQSVEETKEQAAGLLQQTGEQVKQMARGAVETVKNTLGVGDHNNSSRS</sequence>
<proteinExistence type="predicted"/>
<dbReference type="OMA" id="ANTEQWM"/>
<reference evidence="3" key="1">
    <citation type="journal article" date="2017" name="Nat. Commun.">
        <title>The asparagus genome sheds light on the origin and evolution of a young Y chromosome.</title>
        <authorList>
            <person name="Harkess A."/>
            <person name="Zhou J."/>
            <person name="Xu C."/>
            <person name="Bowers J.E."/>
            <person name="Van der Hulst R."/>
            <person name="Ayyampalayam S."/>
            <person name="Mercati F."/>
            <person name="Riccardi P."/>
            <person name="McKain M.R."/>
            <person name="Kakrana A."/>
            <person name="Tang H."/>
            <person name="Ray J."/>
            <person name="Groenendijk J."/>
            <person name="Arikit S."/>
            <person name="Mathioni S.M."/>
            <person name="Nakano M."/>
            <person name="Shan H."/>
            <person name="Telgmann-Rauber A."/>
            <person name="Kanno A."/>
            <person name="Yue Z."/>
            <person name="Chen H."/>
            <person name="Li W."/>
            <person name="Chen Y."/>
            <person name="Xu X."/>
            <person name="Zhang Y."/>
            <person name="Luo S."/>
            <person name="Chen H."/>
            <person name="Gao J."/>
            <person name="Mao Z."/>
            <person name="Pires J.C."/>
            <person name="Luo M."/>
            <person name="Kudrna D."/>
            <person name="Wing R.A."/>
            <person name="Meyers B.C."/>
            <person name="Yi K."/>
            <person name="Kong H."/>
            <person name="Lavrijsen P."/>
            <person name="Sunseri F."/>
            <person name="Falavigna A."/>
            <person name="Ye Y."/>
            <person name="Leebens-Mack J.H."/>
            <person name="Chen G."/>
        </authorList>
    </citation>
    <scope>NUCLEOTIDE SEQUENCE [LARGE SCALE GENOMIC DNA]</scope>
    <source>
        <strain evidence="3">cv. DH0086</strain>
    </source>
</reference>
<evidence type="ECO:0000256" key="1">
    <source>
        <dbReference type="SAM" id="MobiDB-lite"/>
    </source>
</evidence>
<dbReference type="InterPro" id="IPR039624">
    <property type="entry name" value="LEA1/2/D7/KIN2"/>
</dbReference>
<dbReference type="Proteomes" id="UP000243459">
    <property type="component" value="Chromosome 10"/>
</dbReference>
<dbReference type="Gramene" id="ONK57313">
    <property type="protein sequence ID" value="ONK57313"/>
    <property type="gene ID" value="A4U43_C10F18790"/>
</dbReference>
<dbReference type="PANTHER" id="PTHR34191:SF20">
    <property type="entry name" value="LATE EMBRYOGENESIS ABUNDANT PROTEIN (LEA) FAMILY PROTEIN"/>
    <property type="match status" value="1"/>
</dbReference>
<dbReference type="OrthoDB" id="1894923at2759"/>
<dbReference type="EMBL" id="CM007390">
    <property type="protein sequence ID" value="ONK57313.1"/>
    <property type="molecule type" value="Genomic_DNA"/>
</dbReference>
<evidence type="ECO:0000313" key="3">
    <source>
        <dbReference type="Proteomes" id="UP000243459"/>
    </source>
</evidence>
<dbReference type="AlphaFoldDB" id="A0A5P1E5Q5"/>